<reference evidence="2" key="1">
    <citation type="submission" date="2024-07" db="EMBL/GenBank/DDBJ databases">
        <title>Complete genome sequences of cellulolytic bacteria, Kitasatospora sp. CMC57 and Streptomyces sp. CMC78, isolated from Japanese agricultural soil.</title>
        <authorList>
            <person name="Hashimoto T."/>
            <person name="Ito M."/>
            <person name="Iwamoto M."/>
            <person name="Fukahori D."/>
            <person name="Shoda T."/>
            <person name="Sakoda M."/>
            <person name="Morohoshi T."/>
            <person name="Mitsuboshi M."/>
            <person name="Nishizawa T."/>
        </authorList>
    </citation>
    <scope>NUCLEOTIDE SEQUENCE</scope>
    <source>
        <strain evidence="2">CMC57</strain>
    </source>
</reference>
<gene>
    <name evidence="2" type="ORF">KCMC57_51840</name>
</gene>
<feature type="transmembrane region" description="Helical" evidence="1">
    <location>
        <begin position="12"/>
        <end position="28"/>
    </location>
</feature>
<evidence type="ECO:0000313" key="2">
    <source>
        <dbReference type="EMBL" id="BFP48816.1"/>
    </source>
</evidence>
<keyword evidence="1" id="KW-1133">Transmembrane helix</keyword>
<organism evidence="2">
    <name type="scientific">Kitasatospora sp. CMC57</name>
    <dbReference type="NCBI Taxonomy" id="3231513"/>
    <lineage>
        <taxon>Bacteria</taxon>
        <taxon>Bacillati</taxon>
        <taxon>Actinomycetota</taxon>
        <taxon>Actinomycetes</taxon>
        <taxon>Kitasatosporales</taxon>
        <taxon>Streptomycetaceae</taxon>
        <taxon>Kitasatospora</taxon>
    </lineage>
</organism>
<protein>
    <submittedName>
        <fullName evidence="2">Uncharacterized protein</fullName>
    </submittedName>
</protein>
<keyword evidence="1" id="KW-0812">Transmembrane</keyword>
<accession>A0AB33K033</accession>
<dbReference type="EMBL" id="AP035881">
    <property type="protein sequence ID" value="BFP48816.1"/>
    <property type="molecule type" value="Genomic_DNA"/>
</dbReference>
<name>A0AB33K033_9ACTN</name>
<sequence>MRCRPSFPRLPVGPLIVPTLLAVLLQFRGGDRALLPWLIAAAGFGRLVAVLVAGGRSAF</sequence>
<feature type="transmembrane region" description="Helical" evidence="1">
    <location>
        <begin position="34"/>
        <end position="54"/>
    </location>
</feature>
<keyword evidence="1" id="KW-0472">Membrane</keyword>
<proteinExistence type="predicted"/>
<dbReference type="RefSeq" id="WP_407990993.1">
    <property type="nucleotide sequence ID" value="NZ_AP035881.2"/>
</dbReference>
<evidence type="ECO:0000256" key="1">
    <source>
        <dbReference type="SAM" id="Phobius"/>
    </source>
</evidence>
<dbReference type="AlphaFoldDB" id="A0AB33K033"/>